<evidence type="ECO:0000256" key="10">
    <source>
        <dbReference type="ARBA" id="ARBA00022726"/>
    </source>
</evidence>
<dbReference type="GO" id="GO:0005829">
    <property type="term" value="C:cytosol"/>
    <property type="evidence" value="ECO:0007669"/>
    <property type="project" value="TreeGrafter"/>
</dbReference>
<evidence type="ECO:0000256" key="9">
    <source>
        <dbReference type="ARBA" id="ARBA00022723"/>
    </source>
</evidence>
<dbReference type="InterPro" id="IPR000836">
    <property type="entry name" value="PRTase_dom"/>
</dbReference>
<reference evidence="17 18" key="1">
    <citation type="submission" date="2012-08" db="EMBL/GenBank/DDBJ databases">
        <title>The Genome Sequence of Slackia piriformis YIT 12062.</title>
        <authorList>
            <consortium name="The Broad Institute Genome Sequencing Platform"/>
            <person name="Earl A."/>
            <person name="Ward D."/>
            <person name="Feldgarden M."/>
            <person name="Gevers D."/>
            <person name="Morotomi M."/>
            <person name="Walker B."/>
            <person name="Young S.K."/>
            <person name="Zeng Q."/>
            <person name="Gargeya S."/>
            <person name="Fitzgerald M."/>
            <person name="Haas B."/>
            <person name="Abouelleil A."/>
            <person name="Alvarado L."/>
            <person name="Arachchi H.M."/>
            <person name="Berlin A.M."/>
            <person name="Chapman S.B."/>
            <person name="Goldberg J."/>
            <person name="Griggs A."/>
            <person name="Gujja S."/>
            <person name="Hansen M."/>
            <person name="Howarth C."/>
            <person name="Imamovic A."/>
            <person name="Larimer J."/>
            <person name="McCowen C."/>
            <person name="Montmayeur A."/>
            <person name="Murphy C."/>
            <person name="Neiman D."/>
            <person name="Pearson M."/>
            <person name="Priest M."/>
            <person name="Roberts A."/>
            <person name="Saif S."/>
            <person name="Shea T."/>
            <person name="Sisk P."/>
            <person name="Sykes S."/>
            <person name="Wortman J."/>
            <person name="Nusbaum C."/>
            <person name="Birren B."/>
        </authorList>
    </citation>
    <scope>NUCLEOTIDE SEQUENCE [LARGE SCALE GENOMIC DNA]</scope>
    <source>
        <strain evidence="17 18">YIT 12062</strain>
    </source>
</reference>
<comment type="similarity">
    <text evidence="5 15">Belongs to the purine/pyrimidine phosphoribosyltransferase family.</text>
</comment>
<dbReference type="GO" id="GO:0032263">
    <property type="term" value="P:GMP salvage"/>
    <property type="evidence" value="ECO:0007669"/>
    <property type="project" value="TreeGrafter"/>
</dbReference>
<dbReference type="GO" id="GO:0004422">
    <property type="term" value="F:hypoxanthine phosphoribosyltransferase activity"/>
    <property type="evidence" value="ECO:0007669"/>
    <property type="project" value="InterPro"/>
</dbReference>
<dbReference type="InterPro" id="IPR050408">
    <property type="entry name" value="HGPRT"/>
</dbReference>
<dbReference type="GO" id="GO:0006178">
    <property type="term" value="P:guanine salvage"/>
    <property type="evidence" value="ECO:0007669"/>
    <property type="project" value="TreeGrafter"/>
</dbReference>
<evidence type="ECO:0000256" key="7">
    <source>
        <dbReference type="ARBA" id="ARBA00022676"/>
    </source>
</evidence>
<keyword evidence="6 15" id="KW-0963">Cytoplasm</keyword>
<dbReference type="AlphaFoldDB" id="K0YL84"/>
<dbReference type="HOGENOM" id="CLU_073615_0_0_11"/>
<evidence type="ECO:0000313" key="18">
    <source>
        <dbReference type="Proteomes" id="UP000006069"/>
    </source>
</evidence>
<evidence type="ECO:0000256" key="1">
    <source>
        <dbReference type="ARBA" id="ARBA00001946"/>
    </source>
</evidence>
<dbReference type="GO" id="GO:0032264">
    <property type="term" value="P:IMP salvage"/>
    <property type="evidence" value="ECO:0007669"/>
    <property type="project" value="UniProtKB-UniPathway"/>
</dbReference>
<evidence type="ECO:0000256" key="3">
    <source>
        <dbReference type="ARBA" id="ARBA00004669"/>
    </source>
</evidence>
<evidence type="ECO:0000256" key="6">
    <source>
        <dbReference type="ARBA" id="ARBA00022490"/>
    </source>
</evidence>
<keyword evidence="8 15" id="KW-0808">Transferase</keyword>
<comment type="caution">
    <text evidence="17">The sequence shown here is derived from an EMBL/GenBank/DDBJ whole genome shotgun (WGS) entry which is preliminary data.</text>
</comment>
<keyword evidence="11 15" id="KW-0547">Nucleotide-binding</keyword>
<evidence type="ECO:0000256" key="2">
    <source>
        <dbReference type="ARBA" id="ARBA00004496"/>
    </source>
</evidence>
<protein>
    <recommendedName>
        <fullName evidence="15">Hypoxanthine phosphoribosyltransferase</fullName>
        <ecNumber evidence="15">2.4.2.8</ecNumber>
    </recommendedName>
</protein>
<dbReference type="UniPathway" id="UPA00591">
    <property type="reaction ID" value="UER00648"/>
</dbReference>
<evidence type="ECO:0000256" key="13">
    <source>
        <dbReference type="ARBA" id="ARBA00048811"/>
    </source>
</evidence>
<dbReference type="GO" id="GO:0000287">
    <property type="term" value="F:magnesium ion binding"/>
    <property type="evidence" value="ECO:0007669"/>
    <property type="project" value="TreeGrafter"/>
</dbReference>
<keyword evidence="9 15" id="KW-0479">Metal-binding</keyword>
<evidence type="ECO:0000256" key="5">
    <source>
        <dbReference type="ARBA" id="ARBA00008391"/>
    </source>
</evidence>
<keyword evidence="10 15" id="KW-0660">Purine salvage</keyword>
<proteinExistence type="inferred from homology"/>
<dbReference type="FunFam" id="3.40.50.2020:FF:000006">
    <property type="entry name" value="Hypoxanthine phosphoribosyltransferase"/>
    <property type="match status" value="1"/>
</dbReference>
<comment type="catalytic activity">
    <reaction evidence="13">
        <text>GMP + diphosphate = guanine + 5-phospho-alpha-D-ribose 1-diphosphate</text>
        <dbReference type="Rhea" id="RHEA:25424"/>
        <dbReference type="ChEBI" id="CHEBI:16235"/>
        <dbReference type="ChEBI" id="CHEBI:33019"/>
        <dbReference type="ChEBI" id="CHEBI:58017"/>
        <dbReference type="ChEBI" id="CHEBI:58115"/>
        <dbReference type="EC" id="2.4.2.8"/>
    </reaction>
    <physiologicalReaction direction="right-to-left" evidence="13">
        <dbReference type="Rhea" id="RHEA:25426"/>
    </physiologicalReaction>
</comment>
<dbReference type="InterPro" id="IPR005904">
    <property type="entry name" value="Hxn_phspho_trans"/>
</dbReference>
<comment type="pathway">
    <text evidence="4">Purine metabolism; GMP biosynthesis via salvage pathway; GMP from guanine: step 1/1.</text>
</comment>
<dbReference type="eggNOG" id="COG0634">
    <property type="taxonomic scope" value="Bacteria"/>
</dbReference>
<dbReference type="GO" id="GO:0000166">
    <property type="term" value="F:nucleotide binding"/>
    <property type="evidence" value="ECO:0007669"/>
    <property type="project" value="UniProtKB-KW"/>
</dbReference>
<dbReference type="SUPFAM" id="SSF53271">
    <property type="entry name" value="PRTase-like"/>
    <property type="match status" value="1"/>
</dbReference>
<comment type="pathway">
    <text evidence="3 15">Purine metabolism; IMP biosynthesis via salvage pathway; IMP from hypoxanthine: step 1/1.</text>
</comment>
<keyword evidence="7 15" id="KW-0328">Glycosyltransferase</keyword>
<evidence type="ECO:0000256" key="4">
    <source>
        <dbReference type="ARBA" id="ARBA00004676"/>
    </source>
</evidence>
<dbReference type="RefSeq" id="WP_009139707.1">
    <property type="nucleotide sequence ID" value="NZ_JH815198.1"/>
</dbReference>
<comment type="cofactor">
    <cofactor evidence="1 15">
        <name>Mg(2+)</name>
        <dbReference type="ChEBI" id="CHEBI:18420"/>
    </cofactor>
</comment>
<dbReference type="FunCoup" id="K0YL84">
    <property type="interactions" value="167"/>
</dbReference>
<evidence type="ECO:0000256" key="15">
    <source>
        <dbReference type="RuleBase" id="RU364099"/>
    </source>
</evidence>
<dbReference type="InterPro" id="IPR029057">
    <property type="entry name" value="PRTase-like"/>
</dbReference>
<accession>K0YL84</accession>
<dbReference type="PANTHER" id="PTHR43340">
    <property type="entry name" value="HYPOXANTHINE-GUANINE PHOSPHORIBOSYLTRANSFERASE"/>
    <property type="match status" value="1"/>
</dbReference>
<gene>
    <name evidence="17" type="ORF">HMPREF9451_01514</name>
</gene>
<name>K0YL84_9ACTN</name>
<dbReference type="OrthoDB" id="9802824at2"/>
<dbReference type="Proteomes" id="UP000006069">
    <property type="component" value="Unassembled WGS sequence"/>
</dbReference>
<dbReference type="InParanoid" id="K0YL84"/>
<organism evidence="17 18">
    <name type="scientific">Slackia piriformis YIT 12062</name>
    <dbReference type="NCBI Taxonomy" id="742818"/>
    <lineage>
        <taxon>Bacteria</taxon>
        <taxon>Bacillati</taxon>
        <taxon>Actinomycetota</taxon>
        <taxon>Coriobacteriia</taxon>
        <taxon>Eggerthellales</taxon>
        <taxon>Eggerthellaceae</taxon>
        <taxon>Slackia</taxon>
    </lineage>
</organism>
<dbReference type="GO" id="GO:0006166">
    <property type="term" value="P:purine ribonucleoside salvage"/>
    <property type="evidence" value="ECO:0007669"/>
    <property type="project" value="UniProtKB-KW"/>
</dbReference>
<evidence type="ECO:0000256" key="8">
    <source>
        <dbReference type="ARBA" id="ARBA00022679"/>
    </source>
</evidence>
<dbReference type="PANTHER" id="PTHR43340:SF1">
    <property type="entry name" value="HYPOXANTHINE PHOSPHORIBOSYLTRANSFERASE"/>
    <property type="match status" value="1"/>
</dbReference>
<dbReference type="EMBL" id="ADMD01000007">
    <property type="protein sequence ID" value="EJZ83988.1"/>
    <property type="molecule type" value="Genomic_DNA"/>
</dbReference>
<dbReference type="Pfam" id="PF00156">
    <property type="entry name" value="Pribosyltran"/>
    <property type="match status" value="1"/>
</dbReference>
<dbReference type="GO" id="GO:0052657">
    <property type="term" value="F:guanine phosphoribosyltransferase activity"/>
    <property type="evidence" value="ECO:0007669"/>
    <property type="project" value="RHEA"/>
</dbReference>
<feature type="domain" description="Phosphoribosyltransferase" evidence="16">
    <location>
        <begin position="27"/>
        <end position="185"/>
    </location>
</feature>
<comment type="catalytic activity">
    <reaction evidence="14">
        <text>IMP + diphosphate = hypoxanthine + 5-phospho-alpha-D-ribose 1-diphosphate</text>
        <dbReference type="Rhea" id="RHEA:17973"/>
        <dbReference type="ChEBI" id="CHEBI:17368"/>
        <dbReference type="ChEBI" id="CHEBI:33019"/>
        <dbReference type="ChEBI" id="CHEBI:58017"/>
        <dbReference type="ChEBI" id="CHEBI:58053"/>
        <dbReference type="EC" id="2.4.2.8"/>
    </reaction>
    <physiologicalReaction direction="right-to-left" evidence="14">
        <dbReference type="Rhea" id="RHEA:17975"/>
    </physiologicalReaction>
</comment>
<evidence type="ECO:0000313" key="17">
    <source>
        <dbReference type="EMBL" id="EJZ83988.1"/>
    </source>
</evidence>
<evidence type="ECO:0000256" key="14">
    <source>
        <dbReference type="ARBA" id="ARBA00049402"/>
    </source>
</evidence>
<keyword evidence="12 15" id="KW-0460">Magnesium</keyword>
<dbReference type="PATRIC" id="fig|742818.3.peg.1598"/>
<keyword evidence="18" id="KW-1185">Reference proteome</keyword>
<dbReference type="GO" id="GO:0046100">
    <property type="term" value="P:hypoxanthine metabolic process"/>
    <property type="evidence" value="ECO:0007669"/>
    <property type="project" value="TreeGrafter"/>
</dbReference>
<evidence type="ECO:0000256" key="11">
    <source>
        <dbReference type="ARBA" id="ARBA00022741"/>
    </source>
</evidence>
<comment type="subcellular location">
    <subcellularLocation>
        <location evidence="2 15">Cytoplasm</location>
    </subcellularLocation>
</comment>
<evidence type="ECO:0000256" key="12">
    <source>
        <dbReference type="ARBA" id="ARBA00022842"/>
    </source>
</evidence>
<evidence type="ECO:0000259" key="16">
    <source>
        <dbReference type="Pfam" id="PF00156"/>
    </source>
</evidence>
<dbReference type="EC" id="2.4.2.8" evidence="15"/>
<dbReference type="CDD" id="cd06223">
    <property type="entry name" value="PRTases_typeI"/>
    <property type="match status" value="1"/>
</dbReference>
<dbReference type="Gene3D" id="3.40.50.2020">
    <property type="match status" value="1"/>
</dbReference>
<dbReference type="NCBIfam" id="TIGR01203">
    <property type="entry name" value="HGPRTase"/>
    <property type="match status" value="1"/>
</dbReference>
<sequence length="206" mass="23139">MNADSLASRQRQDGCYCEEDIEKILFDREAIERRVREMGRQITEDYRECAQCQGGEGKPRLLVVSVLRGAAIFMGDLVREINLPLEMDYMAVSSYGASAKSSGVVRILKDISSQIEGRHVLVAEDVLDSGLTLKYLLHVLESRNPASIQVATLLRKANPRQADVECAYVGFECPDDFIVGYGLDYAEHYRNLPYIGILKPEIYQGK</sequence>